<gene>
    <name evidence="1" type="ORF">SAY86_012923</name>
</gene>
<dbReference type="Proteomes" id="UP001346149">
    <property type="component" value="Unassembled WGS sequence"/>
</dbReference>
<protein>
    <submittedName>
        <fullName evidence="1">Uncharacterized protein</fullName>
    </submittedName>
</protein>
<dbReference type="EMBL" id="JAXQNO010000007">
    <property type="protein sequence ID" value="KAK4794929.1"/>
    <property type="molecule type" value="Genomic_DNA"/>
</dbReference>
<accession>A0AAN7R7N2</accession>
<sequence length="100" mass="11539">MEPAQIDWKNVQWVFAEDELYEHISAPKWFDFSAPQQDCCTQDIAWFCRPDCNHPTTADDFLESTPKSSKVVPTPFSSWHISFLSLSRFASVKCLPNPEL</sequence>
<dbReference type="AlphaFoldDB" id="A0AAN7R7N2"/>
<name>A0AAN7R7N2_TRANT</name>
<keyword evidence="2" id="KW-1185">Reference proteome</keyword>
<evidence type="ECO:0000313" key="2">
    <source>
        <dbReference type="Proteomes" id="UP001346149"/>
    </source>
</evidence>
<proteinExistence type="predicted"/>
<reference evidence="1 2" key="1">
    <citation type="journal article" date="2023" name="Hortic Res">
        <title>Pangenome of water caltrop reveals structural variations and asymmetric subgenome divergence after allopolyploidization.</title>
        <authorList>
            <person name="Zhang X."/>
            <person name="Chen Y."/>
            <person name="Wang L."/>
            <person name="Yuan Y."/>
            <person name="Fang M."/>
            <person name="Shi L."/>
            <person name="Lu R."/>
            <person name="Comes H.P."/>
            <person name="Ma Y."/>
            <person name="Chen Y."/>
            <person name="Huang G."/>
            <person name="Zhou Y."/>
            <person name="Zheng Z."/>
            <person name="Qiu Y."/>
        </authorList>
    </citation>
    <scope>NUCLEOTIDE SEQUENCE [LARGE SCALE GENOMIC DNA]</scope>
    <source>
        <strain evidence="1">F231</strain>
    </source>
</reference>
<comment type="caution">
    <text evidence="1">The sequence shown here is derived from an EMBL/GenBank/DDBJ whole genome shotgun (WGS) entry which is preliminary data.</text>
</comment>
<evidence type="ECO:0000313" key="1">
    <source>
        <dbReference type="EMBL" id="KAK4794929.1"/>
    </source>
</evidence>
<dbReference type="PANTHER" id="PTHR36373">
    <property type="entry name" value="EXPRESSED PROTEIN"/>
    <property type="match status" value="1"/>
</dbReference>
<organism evidence="1 2">
    <name type="scientific">Trapa natans</name>
    <name type="common">Water chestnut</name>
    <dbReference type="NCBI Taxonomy" id="22666"/>
    <lineage>
        <taxon>Eukaryota</taxon>
        <taxon>Viridiplantae</taxon>
        <taxon>Streptophyta</taxon>
        <taxon>Embryophyta</taxon>
        <taxon>Tracheophyta</taxon>
        <taxon>Spermatophyta</taxon>
        <taxon>Magnoliopsida</taxon>
        <taxon>eudicotyledons</taxon>
        <taxon>Gunneridae</taxon>
        <taxon>Pentapetalae</taxon>
        <taxon>rosids</taxon>
        <taxon>malvids</taxon>
        <taxon>Myrtales</taxon>
        <taxon>Lythraceae</taxon>
        <taxon>Trapa</taxon>
    </lineage>
</organism>
<dbReference type="PANTHER" id="PTHR36373:SF1">
    <property type="entry name" value="EXPRESSED PROTEIN"/>
    <property type="match status" value="1"/>
</dbReference>